<feature type="domain" description="HTH LytTR-type" evidence="2">
    <location>
        <begin position="172"/>
        <end position="285"/>
    </location>
</feature>
<gene>
    <name evidence="3" type="ORF">GCM10023187_04750</name>
</gene>
<dbReference type="PANTHER" id="PTHR37299:SF1">
    <property type="entry name" value="STAGE 0 SPORULATION PROTEIN A HOMOLOG"/>
    <property type="match status" value="1"/>
</dbReference>
<accession>A0ABP8JW13</accession>
<dbReference type="InterPro" id="IPR046947">
    <property type="entry name" value="LytR-like"/>
</dbReference>
<dbReference type="InterPro" id="IPR007492">
    <property type="entry name" value="LytTR_DNA-bd_dom"/>
</dbReference>
<dbReference type="PANTHER" id="PTHR37299">
    <property type="entry name" value="TRANSCRIPTIONAL REGULATOR-RELATED"/>
    <property type="match status" value="1"/>
</dbReference>
<sequence length="289" mass="32902">MNPLTPRQNLIARLIAVPVAALVASHVVFYRRFPWQAAYQFPWPYFLTVATVMLSCWEVNLAVFRYLDQQLPFHKNPIRRILRQILYGGTLTMLTFALVFPCAIRLYTGQWPTPDLFVTGVFVCATIATIGNGTYVGLYLLQTIYLGKQQPAEELTQQLNPRPALSTRTNTLLVDTGTRQLQLAFDEIAYFYSSGGVVLLVKTNGQQITTSYNSFAKLEERLPADVFFQLSRQFIVGLPAVRAVEDDQNRKLIVRLTPALHKSDSHEMVTVSRYRSAEFKKWFRQVATA</sequence>
<evidence type="ECO:0000259" key="2">
    <source>
        <dbReference type="PROSITE" id="PS50930"/>
    </source>
</evidence>
<dbReference type="EMBL" id="BAABHB010000001">
    <property type="protein sequence ID" value="GAA4396527.1"/>
    <property type="molecule type" value="Genomic_DNA"/>
</dbReference>
<protein>
    <recommendedName>
        <fullName evidence="2">HTH LytTR-type domain-containing protein</fullName>
    </recommendedName>
</protein>
<keyword evidence="1" id="KW-1133">Transmembrane helix</keyword>
<evidence type="ECO:0000313" key="4">
    <source>
        <dbReference type="Proteomes" id="UP001500936"/>
    </source>
</evidence>
<organism evidence="3 4">
    <name type="scientific">Nibrella viscosa</name>
    <dbReference type="NCBI Taxonomy" id="1084524"/>
    <lineage>
        <taxon>Bacteria</taxon>
        <taxon>Pseudomonadati</taxon>
        <taxon>Bacteroidota</taxon>
        <taxon>Cytophagia</taxon>
        <taxon>Cytophagales</taxon>
        <taxon>Spirosomataceae</taxon>
        <taxon>Nibrella</taxon>
    </lineage>
</organism>
<name>A0ABP8JW13_9BACT</name>
<dbReference type="RefSeq" id="WP_345263570.1">
    <property type="nucleotide sequence ID" value="NZ_BAABHB010000001.1"/>
</dbReference>
<comment type="caution">
    <text evidence="3">The sequence shown here is derived from an EMBL/GenBank/DDBJ whole genome shotgun (WGS) entry which is preliminary data.</text>
</comment>
<feature type="transmembrane region" description="Helical" evidence="1">
    <location>
        <begin position="85"/>
        <end position="107"/>
    </location>
</feature>
<feature type="transmembrane region" description="Helical" evidence="1">
    <location>
        <begin position="12"/>
        <end position="31"/>
    </location>
</feature>
<keyword evidence="4" id="KW-1185">Reference proteome</keyword>
<evidence type="ECO:0000313" key="3">
    <source>
        <dbReference type="EMBL" id="GAA4396527.1"/>
    </source>
</evidence>
<reference evidence="4" key="1">
    <citation type="journal article" date="2019" name="Int. J. Syst. Evol. Microbiol.">
        <title>The Global Catalogue of Microorganisms (GCM) 10K type strain sequencing project: providing services to taxonomists for standard genome sequencing and annotation.</title>
        <authorList>
            <consortium name="The Broad Institute Genomics Platform"/>
            <consortium name="The Broad Institute Genome Sequencing Center for Infectious Disease"/>
            <person name="Wu L."/>
            <person name="Ma J."/>
        </authorList>
    </citation>
    <scope>NUCLEOTIDE SEQUENCE [LARGE SCALE GENOMIC DNA]</scope>
    <source>
        <strain evidence="4">JCM 17925</strain>
    </source>
</reference>
<evidence type="ECO:0000256" key="1">
    <source>
        <dbReference type="SAM" id="Phobius"/>
    </source>
</evidence>
<dbReference type="PROSITE" id="PS50930">
    <property type="entry name" value="HTH_LYTTR"/>
    <property type="match status" value="1"/>
</dbReference>
<dbReference type="Proteomes" id="UP001500936">
    <property type="component" value="Unassembled WGS sequence"/>
</dbReference>
<dbReference type="SMART" id="SM00850">
    <property type="entry name" value="LytTR"/>
    <property type="match status" value="1"/>
</dbReference>
<dbReference type="Pfam" id="PF04397">
    <property type="entry name" value="LytTR"/>
    <property type="match status" value="1"/>
</dbReference>
<keyword evidence="1" id="KW-0812">Transmembrane</keyword>
<proteinExistence type="predicted"/>
<keyword evidence="1" id="KW-0472">Membrane</keyword>
<feature type="transmembrane region" description="Helical" evidence="1">
    <location>
        <begin position="119"/>
        <end position="141"/>
    </location>
</feature>
<feature type="transmembrane region" description="Helical" evidence="1">
    <location>
        <begin position="43"/>
        <end position="64"/>
    </location>
</feature>
<dbReference type="Gene3D" id="2.40.50.1020">
    <property type="entry name" value="LytTr DNA-binding domain"/>
    <property type="match status" value="1"/>
</dbReference>